<dbReference type="Pfam" id="PF03992">
    <property type="entry name" value="ABM"/>
    <property type="match status" value="1"/>
</dbReference>
<name>D9PJ34_9ZZZZ</name>
<evidence type="ECO:0000259" key="1">
    <source>
        <dbReference type="PROSITE" id="PS51725"/>
    </source>
</evidence>
<dbReference type="GO" id="GO:0005829">
    <property type="term" value="C:cytosol"/>
    <property type="evidence" value="ECO:0007669"/>
    <property type="project" value="TreeGrafter"/>
</dbReference>
<proteinExistence type="predicted"/>
<keyword evidence="2" id="KW-0503">Monooxygenase</keyword>
<accession>D9PJ34</accession>
<dbReference type="PROSITE" id="PS51725">
    <property type="entry name" value="ABM"/>
    <property type="match status" value="1"/>
</dbReference>
<dbReference type="GO" id="GO:0004497">
    <property type="term" value="F:monooxygenase activity"/>
    <property type="evidence" value="ECO:0007669"/>
    <property type="project" value="UniProtKB-KW"/>
</dbReference>
<dbReference type="AlphaFoldDB" id="D9PJ34"/>
<dbReference type="InterPro" id="IPR050744">
    <property type="entry name" value="AI-2_Isomerase_LsrG"/>
</dbReference>
<protein>
    <submittedName>
        <fullName evidence="2">Antibiotic biosynthesis monooxygenase</fullName>
    </submittedName>
</protein>
<keyword evidence="2" id="KW-0560">Oxidoreductase</keyword>
<dbReference type="InterPro" id="IPR007138">
    <property type="entry name" value="ABM_dom"/>
</dbReference>
<dbReference type="Gene3D" id="3.30.70.100">
    <property type="match status" value="1"/>
</dbReference>
<dbReference type="SUPFAM" id="SSF54909">
    <property type="entry name" value="Dimeric alpha+beta barrel"/>
    <property type="match status" value="1"/>
</dbReference>
<reference evidence="2" key="2">
    <citation type="journal article" date="2011" name="Microb. Ecol.">
        <title>Taxonomic and Functional Metagenomic Profiling of the Microbial Community in the Anoxic Sediment of a Sub-saline Shallow Lake (Laguna de Carrizo, Central Spain).</title>
        <authorList>
            <person name="Ferrer M."/>
            <person name="Guazzaroni M.E."/>
            <person name="Richter M."/>
            <person name="Garcia-Salamanca A."/>
            <person name="Yarza P."/>
            <person name="Suarez-Suarez A."/>
            <person name="Solano J."/>
            <person name="Alcaide M."/>
            <person name="van Dillewijn P."/>
            <person name="Molina-Henares M.A."/>
            <person name="Lopez-Cortes N."/>
            <person name="Al-Ramahi Y."/>
            <person name="Guerrero C."/>
            <person name="Acosta A."/>
            <person name="de Eugenio L.I."/>
            <person name="Martinez V."/>
            <person name="Marques S."/>
            <person name="Rojo F."/>
            <person name="Santero E."/>
            <person name="Genilloud O."/>
            <person name="Perez-Perez J."/>
            <person name="Rossello-Mora R."/>
            <person name="Ramos J.L."/>
        </authorList>
    </citation>
    <scope>NUCLEOTIDE SEQUENCE</scope>
</reference>
<sequence>MIVTCVYVHVKPEAVENFIRTTTANHLESLKEQGNLRFDLVQQSDDPCRFMIYEAYESEEASKAHKNTPHYLKWRDAVADMMAEPRQGVKYNILEPNDPSKW</sequence>
<evidence type="ECO:0000313" key="2">
    <source>
        <dbReference type="EMBL" id="EFK96433.1"/>
    </source>
</evidence>
<dbReference type="EMBL" id="ADZX01000483">
    <property type="protein sequence ID" value="EFK96433.1"/>
    <property type="molecule type" value="Genomic_DNA"/>
</dbReference>
<feature type="domain" description="ABM" evidence="1">
    <location>
        <begin position="2"/>
        <end position="90"/>
    </location>
</feature>
<comment type="caution">
    <text evidence="2">The sequence shown here is derived from an EMBL/GenBank/DDBJ whole genome shotgun (WGS) entry which is preliminary data.</text>
</comment>
<organism evidence="2">
    <name type="scientific">sediment metagenome</name>
    <dbReference type="NCBI Taxonomy" id="749907"/>
    <lineage>
        <taxon>unclassified sequences</taxon>
        <taxon>metagenomes</taxon>
        <taxon>ecological metagenomes</taxon>
    </lineage>
</organism>
<dbReference type="InterPro" id="IPR011008">
    <property type="entry name" value="Dimeric_a/b-barrel"/>
</dbReference>
<gene>
    <name evidence="2" type="ORF">LDC_1543</name>
</gene>
<dbReference type="PANTHER" id="PTHR33336:SF1">
    <property type="entry name" value="(4S)-4-HYDROXY-5-PHOSPHONOOXYPENTANE-2,3-DIONE ISOMERASE"/>
    <property type="match status" value="1"/>
</dbReference>
<reference evidence="2" key="1">
    <citation type="submission" date="2010-07" db="EMBL/GenBank/DDBJ databases">
        <authorList>
            <consortium name="CONSOLIDER consortium CSD2007-00005"/>
            <person name="Guazzaroni M.-E."/>
            <person name="Richter M."/>
            <person name="Garcia-Salamanca A."/>
            <person name="Yarza P."/>
            <person name="Ferrer M."/>
        </authorList>
    </citation>
    <scope>NUCLEOTIDE SEQUENCE</scope>
</reference>
<dbReference type="PANTHER" id="PTHR33336">
    <property type="entry name" value="QUINOL MONOOXYGENASE YGIN-RELATED"/>
    <property type="match status" value="1"/>
</dbReference>